<sequence length="55" mass="6396">MASFDLYLGQLFERAEEPLTTPFEDWCREHAIHPEAWGAWERFELDQARTAAKAG</sequence>
<keyword evidence="2" id="KW-1185">Reference proteome</keyword>
<gene>
    <name evidence="1" type="ORF">SAMN05421872_116100</name>
</gene>
<accession>A0A1G7AW57</accession>
<proteinExistence type="predicted"/>
<dbReference type="EMBL" id="FMZM01000016">
    <property type="protein sequence ID" value="SDE19011.1"/>
    <property type="molecule type" value="Genomic_DNA"/>
</dbReference>
<reference evidence="1 2" key="1">
    <citation type="submission" date="2016-10" db="EMBL/GenBank/DDBJ databases">
        <authorList>
            <person name="de Groot N.N."/>
        </authorList>
    </citation>
    <scope>NUCLEOTIDE SEQUENCE [LARGE SCALE GENOMIC DNA]</scope>
    <source>
        <strain evidence="1 2">CGMCC 4.6858</strain>
    </source>
</reference>
<organism evidence="1 2">
    <name type="scientific">Nocardioides lianchengensis</name>
    <dbReference type="NCBI Taxonomy" id="1045774"/>
    <lineage>
        <taxon>Bacteria</taxon>
        <taxon>Bacillati</taxon>
        <taxon>Actinomycetota</taxon>
        <taxon>Actinomycetes</taxon>
        <taxon>Propionibacteriales</taxon>
        <taxon>Nocardioidaceae</taxon>
        <taxon>Nocardioides</taxon>
    </lineage>
</organism>
<evidence type="ECO:0000313" key="2">
    <source>
        <dbReference type="Proteomes" id="UP000199034"/>
    </source>
</evidence>
<dbReference type="RefSeq" id="WP_170867226.1">
    <property type="nucleotide sequence ID" value="NZ_FMZM01000016.1"/>
</dbReference>
<protein>
    <submittedName>
        <fullName evidence="1">Uncharacterized protein</fullName>
    </submittedName>
</protein>
<dbReference type="AlphaFoldDB" id="A0A1G7AW57"/>
<name>A0A1G7AW57_9ACTN</name>
<evidence type="ECO:0000313" key="1">
    <source>
        <dbReference type="EMBL" id="SDE19011.1"/>
    </source>
</evidence>
<dbReference type="Proteomes" id="UP000199034">
    <property type="component" value="Unassembled WGS sequence"/>
</dbReference>